<feature type="transmembrane region" description="Helical" evidence="1">
    <location>
        <begin position="28"/>
        <end position="48"/>
    </location>
</feature>
<protein>
    <submittedName>
        <fullName evidence="2">Uncharacterized protein</fullName>
    </submittedName>
</protein>
<sequence length="152" mass="17009">MTEQIPSSIDTTAANAKAGFFNRHKTKFYILLTLLAVICGSVLLANGFTVHHKDIPADYWTTTSALKGKLLDTEIFIGALTMMLVVTICLAIWGYWKLHSLPKKHAEHTGQAKLIFWLCTIGFFYNELWIAAILIVVTDWKKISAVIIGRQA</sequence>
<name>A0ABT0KVK8_9GAMM</name>
<dbReference type="Proteomes" id="UP001202134">
    <property type="component" value="Unassembled WGS sequence"/>
</dbReference>
<feature type="transmembrane region" description="Helical" evidence="1">
    <location>
        <begin position="114"/>
        <end position="137"/>
    </location>
</feature>
<reference evidence="2 3" key="1">
    <citation type="submission" date="2022-01" db="EMBL/GenBank/DDBJ databases">
        <title>Whole genome-based taxonomy of the Shewanellaceae.</title>
        <authorList>
            <person name="Martin-Rodriguez A.J."/>
        </authorList>
    </citation>
    <scope>NUCLEOTIDE SEQUENCE [LARGE SCALE GENOMIC DNA]</scope>
    <source>
        <strain evidence="2 3">DSM 24955</strain>
    </source>
</reference>
<keyword evidence="1" id="KW-0812">Transmembrane</keyword>
<accession>A0ABT0KVK8</accession>
<organism evidence="2 3">
    <name type="scientific">Shewanella electrodiphila</name>
    <dbReference type="NCBI Taxonomy" id="934143"/>
    <lineage>
        <taxon>Bacteria</taxon>
        <taxon>Pseudomonadati</taxon>
        <taxon>Pseudomonadota</taxon>
        <taxon>Gammaproteobacteria</taxon>
        <taxon>Alteromonadales</taxon>
        <taxon>Shewanellaceae</taxon>
        <taxon>Shewanella</taxon>
    </lineage>
</organism>
<gene>
    <name evidence="2" type="ORF">L2737_19935</name>
</gene>
<evidence type="ECO:0000313" key="3">
    <source>
        <dbReference type="Proteomes" id="UP001202134"/>
    </source>
</evidence>
<feature type="transmembrane region" description="Helical" evidence="1">
    <location>
        <begin position="75"/>
        <end position="93"/>
    </location>
</feature>
<evidence type="ECO:0000313" key="2">
    <source>
        <dbReference type="EMBL" id="MCL1047576.1"/>
    </source>
</evidence>
<proteinExistence type="predicted"/>
<dbReference type="RefSeq" id="WP_248956893.1">
    <property type="nucleotide sequence ID" value="NZ_JAKIKU010000016.1"/>
</dbReference>
<dbReference type="EMBL" id="JAKIKU010000016">
    <property type="protein sequence ID" value="MCL1047576.1"/>
    <property type="molecule type" value="Genomic_DNA"/>
</dbReference>
<keyword evidence="3" id="KW-1185">Reference proteome</keyword>
<comment type="caution">
    <text evidence="2">The sequence shown here is derived from an EMBL/GenBank/DDBJ whole genome shotgun (WGS) entry which is preliminary data.</text>
</comment>
<keyword evidence="1" id="KW-0472">Membrane</keyword>
<keyword evidence="1" id="KW-1133">Transmembrane helix</keyword>
<evidence type="ECO:0000256" key="1">
    <source>
        <dbReference type="SAM" id="Phobius"/>
    </source>
</evidence>